<dbReference type="GeneID" id="49386189"/>
<proteinExistence type="predicted"/>
<dbReference type="RefSeq" id="WP_234333844.1">
    <property type="nucleotide sequence ID" value="NZ_BSRP01000003.1"/>
</dbReference>
<accession>A0A2K8PJQ7</accession>
<dbReference type="GO" id="GO:0016747">
    <property type="term" value="F:acyltransferase activity, transferring groups other than amino-acyl groups"/>
    <property type="evidence" value="ECO:0007669"/>
    <property type="project" value="InterPro"/>
</dbReference>
<dbReference type="EMBL" id="CP024985">
    <property type="protein sequence ID" value="ATZ26966.1"/>
    <property type="molecule type" value="Genomic_DNA"/>
</dbReference>
<sequence>MTTENRDARGGGPPGSVLRLAAYPEAELPGELARQVAGIEARVWPGSRFGHDPLLRPRVLVLLDGDGVVGASLTLLYKEVPCGGRVRRAAGLSGVVTRPEWCGRGLGGRLVAGARAVLEADPAVDLALFSCDRPLAAFYERAGFERLPGTVLVGGTPDEPLATDAPGFDKEVLGAFFAAGADGGADRAALSGSRVALHPGTVDRLW</sequence>
<gene>
    <name evidence="1" type="ORF">SLAV_25870</name>
</gene>
<dbReference type="AlphaFoldDB" id="A0A2K8PJQ7"/>
<dbReference type="InterPro" id="IPR000182">
    <property type="entry name" value="GNAT_dom"/>
</dbReference>
<dbReference type="InterPro" id="IPR016181">
    <property type="entry name" value="Acyl_CoA_acyltransferase"/>
</dbReference>
<organism evidence="1 2">
    <name type="scientific">Streptomyces lavendulae subsp. lavendulae</name>
    <dbReference type="NCBI Taxonomy" id="58340"/>
    <lineage>
        <taxon>Bacteria</taxon>
        <taxon>Bacillati</taxon>
        <taxon>Actinomycetota</taxon>
        <taxon>Actinomycetes</taxon>
        <taxon>Kitasatosporales</taxon>
        <taxon>Streptomycetaceae</taxon>
        <taxon>Streptomyces</taxon>
    </lineage>
</organism>
<dbReference type="SUPFAM" id="SSF55729">
    <property type="entry name" value="Acyl-CoA N-acyltransferases (Nat)"/>
    <property type="match status" value="1"/>
</dbReference>
<dbReference type="Gene3D" id="3.40.630.30">
    <property type="match status" value="1"/>
</dbReference>
<reference evidence="1 2" key="1">
    <citation type="submission" date="2017-11" db="EMBL/GenBank/DDBJ databases">
        <title>Complete genome sequence of Streptomyces lavendulae subsp. lavendulae CCM 3239 (formerly 'Streptomyces aureofaciens CCM 3239'), the producer of the angucycline-type antibiotic auricin.</title>
        <authorList>
            <person name="Busche T."/>
            <person name="Novakova R."/>
            <person name="Al'Dilaimi A."/>
            <person name="Homerova D."/>
            <person name="Feckova L."/>
            <person name="Rezuchova B."/>
            <person name="Mingyar E."/>
            <person name="Csolleiova D."/>
            <person name="Bekeova C."/>
            <person name="Winkler A."/>
            <person name="Sevcikova B."/>
            <person name="Kalinowski J."/>
            <person name="Kormanec J."/>
            <person name="Ruckert C."/>
        </authorList>
    </citation>
    <scope>NUCLEOTIDE SEQUENCE [LARGE SCALE GENOMIC DNA]</scope>
    <source>
        <strain evidence="1 2">CCM 3239</strain>
    </source>
</reference>
<protein>
    <submittedName>
        <fullName evidence="1">Uncharacterized protein</fullName>
    </submittedName>
</protein>
<dbReference type="Pfam" id="PF13508">
    <property type="entry name" value="Acetyltransf_7"/>
    <property type="match status" value="1"/>
</dbReference>
<dbReference type="PROSITE" id="PS51186">
    <property type="entry name" value="GNAT"/>
    <property type="match status" value="1"/>
</dbReference>
<keyword evidence="2" id="KW-1185">Reference proteome</keyword>
<evidence type="ECO:0000313" key="1">
    <source>
        <dbReference type="EMBL" id="ATZ26966.1"/>
    </source>
</evidence>
<dbReference type="Proteomes" id="UP000231791">
    <property type="component" value="Chromosome"/>
</dbReference>
<name>A0A2K8PJQ7_STRLA</name>
<evidence type="ECO:0000313" key="2">
    <source>
        <dbReference type="Proteomes" id="UP000231791"/>
    </source>
</evidence>
<dbReference type="KEGG" id="slx:SLAV_25870"/>